<comment type="caution">
    <text evidence="1">The sequence shown here is derived from an EMBL/GenBank/DDBJ whole genome shotgun (WGS) entry which is preliminary data.</text>
</comment>
<evidence type="ECO:0000313" key="2">
    <source>
        <dbReference type="Proteomes" id="UP000324222"/>
    </source>
</evidence>
<organism evidence="1 2">
    <name type="scientific">Portunus trituberculatus</name>
    <name type="common">Swimming crab</name>
    <name type="synonym">Neptunus trituberculatus</name>
    <dbReference type="NCBI Taxonomy" id="210409"/>
    <lineage>
        <taxon>Eukaryota</taxon>
        <taxon>Metazoa</taxon>
        <taxon>Ecdysozoa</taxon>
        <taxon>Arthropoda</taxon>
        <taxon>Crustacea</taxon>
        <taxon>Multicrustacea</taxon>
        <taxon>Malacostraca</taxon>
        <taxon>Eumalacostraca</taxon>
        <taxon>Eucarida</taxon>
        <taxon>Decapoda</taxon>
        <taxon>Pleocyemata</taxon>
        <taxon>Brachyura</taxon>
        <taxon>Eubrachyura</taxon>
        <taxon>Portunoidea</taxon>
        <taxon>Portunidae</taxon>
        <taxon>Portuninae</taxon>
        <taxon>Portunus</taxon>
    </lineage>
</organism>
<accession>A0A5B7GPX1</accession>
<keyword evidence="2" id="KW-1185">Reference proteome</keyword>
<protein>
    <submittedName>
        <fullName evidence="1">Uncharacterized protein</fullName>
    </submittedName>
</protein>
<dbReference type="AlphaFoldDB" id="A0A5B7GPX1"/>
<name>A0A5B7GPX1_PORTR</name>
<dbReference type="EMBL" id="VSRR010019374">
    <property type="protein sequence ID" value="MPC62170.1"/>
    <property type="molecule type" value="Genomic_DNA"/>
</dbReference>
<sequence>MAAVQRPGTSQLPVSSRQCLDAFRRYRARARRVLKEVQRTSWKAYISSINVRAPLTDVFNNVRRITRKYSAPSLPVLLSVGRTVADPKTVADFFVEHFASVSQKDPAAPDGNRLAVVGWLACPCDLASEARGG</sequence>
<proteinExistence type="predicted"/>
<gene>
    <name evidence="1" type="ORF">E2C01_056253</name>
</gene>
<evidence type="ECO:0000313" key="1">
    <source>
        <dbReference type="EMBL" id="MPC62170.1"/>
    </source>
</evidence>
<reference evidence="1 2" key="1">
    <citation type="submission" date="2019-05" db="EMBL/GenBank/DDBJ databases">
        <title>Another draft genome of Portunus trituberculatus and its Hox gene families provides insights of decapod evolution.</title>
        <authorList>
            <person name="Jeong J.-H."/>
            <person name="Song I."/>
            <person name="Kim S."/>
            <person name="Choi T."/>
            <person name="Kim D."/>
            <person name="Ryu S."/>
            <person name="Kim W."/>
        </authorList>
    </citation>
    <scope>NUCLEOTIDE SEQUENCE [LARGE SCALE GENOMIC DNA]</scope>
    <source>
        <tissue evidence="1">Muscle</tissue>
    </source>
</reference>
<dbReference type="Proteomes" id="UP000324222">
    <property type="component" value="Unassembled WGS sequence"/>
</dbReference>